<feature type="signal peptide" evidence="2">
    <location>
        <begin position="1"/>
        <end position="23"/>
    </location>
</feature>
<name>A0ABQ4T7L5_METOR</name>
<protein>
    <submittedName>
        <fullName evidence="3">Uncharacterized protein</fullName>
    </submittedName>
</protein>
<proteinExistence type="predicted"/>
<organism evidence="3 4">
    <name type="scientific">Methylobacterium organophilum</name>
    <dbReference type="NCBI Taxonomy" id="410"/>
    <lineage>
        <taxon>Bacteria</taxon>
        <taxon>Pseudomonadati</taxon>
        <taxon>Pseudomonadota</taxon>
        <taxon>Alphaproteobacteria</taxon>
        <taxon>Hyphomicrobiales</taxon>
        <taxon>Methylobacteriaceae</taxon>
        <taxon>Methylobacterium</taxon>
    </lineage>
</organism>
<feature type="region of interest" description="Disordered" evidence="1">
    <location>
        <begin position="58"/>
        <end position="98"/>
    </location>
</feature>
<feature type="chain" id="PRO_5045515670" evidence="2">
    <location>
        <begin position="24"/>
        <end position="163"/>
    </location>
</feature>
<dbReference type="Proteomes" id="UP001055156">
    <property type="component" value="Unassembled WGS sequence"/>
</dbReference>
<sequence length="163" mass="16415">MKRLILAASLASLCASLPGAAFALSTKECSTKYQAAKQAGTLNGQSWNDFRKAQCGDTAAAAPATTAPAPTTPAPTATAAPAPAAKPAAPTAAATPPAASGAALFPKAVDPKYAKDSPGKARQQTCLDQYKANKASSGTANGGMNWIQKGGGYFSECNKRLKV</sequence>
<dbReference type="EMBL" id="BPQV01000004">
    <property type="protein sequence ID" value="GJE27026.1"/>
    <property type="molecule type" value="Genomic_DNA"/>
</dbReference>
<evidence type="ECO:0000256" key="2">
    <source>
        <dbReference type="SAM" id="SignalP"/>
    </source>
</evidence>
<keyword evidence="4" id="KW-1185">Reference proteome</keyword>
<evidence type="ECO:0000313" key="3">
    <source>
        <dbReference type="EMBL" id="GJE27026.1"/>
    </source>
</evidence>
<reference evidence="3" key="2">
    <citation type="submission" date="2021-08" db="EMBL/GenBank/DDBJ databases">
        <authorList>
            <person name="Tani A."/>
            <person name="Ola A."/>
            <person name="Ogura Y."/>
            <person name="Katsura K."/>
            <person name="Hayashi T."/>
        </authorList>
    </citation>
    <scope>NUCLEOTIDE SEQUENCE</scope>
    <source>
        <strain evidence="3">NBRC 15689</strain>
    </source>
</reference>
<evidence type="ECO:0000313" key="4">
    <source>
        <dbReference type="Proteomes" id="UP001055156"/>
    </source>
</evidence>
<keyword evidence="2" id="KW-0732">Signal</keyword>
<comment type="caution">
    <text evidence="3">The sequence shown here is derived from an EMBL/GenBank/DDBJ whole genome shotgun (WGS) entry which is preliminary data.</text>
</comment>
<evidence type="ECO:0000256" key="1">
    <source>
        <dbReference type="SAM" id="MobiDB-lite"/>
    </source>
</evidence>
<accession>A0ABQ4T7L5</accession>
<dbReference type="RefSeq" id="WP_238310879.1">
    <property type="nucleotide sequence ID" value="NZ_BPQV01000004.1"/>
</dbReference>
<gene>
    <name evidence="3" type="ORF">LKMONMHP_1882</name>
</gene>
<reference evidence="3" key="1">
    <citation type="journal article" date="2021" name="Front. Microbiol.">
        <title>Comprehensive Comparative Genomics and Phenotyping of Methylobacterium Species.</title>
        <authorList>
            <person name="Alessa O."/>
            <person name="Ogura Y."/>
            <person name="Fujitani Y."/>
            <person name="Takami H."/>
            <person name="Hayashi T."/>
            <person name="Sahin N."/>
            <person name="Tani A."/>
        </authorList>
    </citation>
    <scope>NUCLEOTIDE SEQUENCE</scope>
    <source>
        <strain evidence="3">NBRC 15689</strain>
    </source>
</reference>